<dbReference type="HOGENOM" id="CLU_1590722_0_0_1"/>
<dbReference type="GeneID" id="17256267"/>
<feature type="region of interest" description="Disordered" evidence="1">
    <location>
        <begin position="80"/>
        <end position="115"/>
    </location>
</feature>
<dbReference type="KEGG" id="ehx:EMIHUDRAFT_257836"/>
<protein>
    <submittedName>
        <fullName evidence="2">Uncharacterized protein</fullName>
    </submittedName>
</protein>
<keyword evidence="3" id="KW-1185">Reference proteome</keyword>
<evidence type="ECO:0000313" key="2">
    <source>
        <dbReference type="EnsemblProtists" id="EOD10115"/>
    </source>
</evidence>
<sequence length="168" mass="17780">MPPVPAGARVEVHGLSAKPEHNGKLGRAVSYDHNRERVGVHLDSGDRLLLRVANLRLTQDELPAHKEKAVFAQMFSKPGALSSEADGSAAEPTAPPPPAPPRDGSGSWDDLDEQQVMLSLSEEEARAVVGGDAGATLSSTPSLEAALSSAVRRNELTAFANAPRYDRL</sequence>
<proteinExistence type="predicted"/>
<dbReference type="PaxDb" id="2903-EOD10115"/>
<evidence type="ECO:0000313" key="3">
    <source>
        <dbReference type="Proteomes" id="UP000013827"/>
    </source>
</evidence>
<reference evidence="2" key="2">
    <citation type="submission" date="2024-10" db="UniProtKB">
        <authorList>
            <consortium name="EnsemblProtists"/>
        </authorList>
    </citation>
    <scope>IDENTIFICATION</scope>
</reference>
<reference evidence="3" key="1">
    <citation type="journal article" date="2013" name="Nature">
        <title>Pan genome of the phytoplankton Emiliania underpins its global distribution.</title>
        <authorList>
            <person name="Read B.A."/>
            <person name="Kegel J."/>
            <person name="Klute M.J."/>
            <person name="Kuo A."/>
            <person name="Lefebvre S.C."/>
            <person name="Maumus F."/>
            <person name="Mayer C."/>
            <person name="Miller J."/>
            <person name="Monier A."/>
            <person name="Salamov A."/>
            <person name="Young J."/>
            <person name="Aguilar M."/>
            <person name="Claverie J.M."/>
            <person name="Frickenhaus S."/>
            <person name="Gonzalez K."/>
            <person name="Herman E.K."/>
            <person name="Lin Y.C."/>
            <person name="Napier J."/>
            <person name="Ogata H."/>
            <person name="Sarno A.F."/>
            <person name="Shmutz J."/>
            <person name="Schroeder D."/>
            <person name="de Vargas C."/>
            <person name="Verret F."/>
            <person name="von Dassow P."/>
            <person name="Valentin K."/>
            <person name="Van de Peer Y."/>
            <person name="Wheeler G."/>
            <person name="Dacks J.B."/>
            <person name="Delwiche C.F."/>
            <person name="Dyhrman S.T."/>
            <person name="Glockner G."/>
            <person name="John U."/>
            <person name="Richards T."/>
            <person name="Worden A.Z."/>
            <person name="Zhang X."/>
            <person name="Grigoriev I.V."/>
            <person name="Allen A.E."/>
            <person name="Bidle K."/>
            <person name="Borodovsky M."/>
            <person name="Bowler C."/>
            <person name="Brownlee C."/>
            <person name="Cock J.M."/>
            <person name="Elias M."/>
            <person name="Gladyshev V.N."/>
            <person name="Groth M."/>
            <person name="Guda C."/>
            <person name="Hadaegh A."/>
            <person name="Iglesias-Rodriguez M.D."/>
            <person name="Jenkins J."/>
            <person name="Jones B.M."/>
            <person name="Lawson T."/>
            <person name="Leese F."/>
            <person name="Lindquist E."/>
            <person name="Lobanov A."/>
            <person name="Lomsadze A."/>
            <person name="Malik S.B."/>
            <person name="Marsh M.E."/>
            <person name="Mackinder L."/>
            <person name="Mock T."/>
            <person name="Mueller-Roeber B."/>
            <person name="Pagarete A."/>
            <person name="Parker M."/>
            <person name="Probert I."/>
            <person name="Quesneville H."/>
            <person name="Raines C."/>
            <person name="Rensing S.A."/>
            <person name="Riano-Pachon D.M."/>
            <person name="Richier S."/>
            <person name="Rokitta S."/>
            <person name="Shiraiwa Y."/>
            <person name="Soanes D.M."/>
            <person name="van der Giezen M."/>
            <person name="Wahlund T.M."/>
            <person name="Williams B."/>
            <person name="Wilson W."/>
            <person name="Wolfe G."/>
            <person name="Wurch L.L."/>
        </authorList>
    </citation>
    <scope>NUCLEOTIDE SEQUENCE</scope>
</reference>
<dbReference type="EnsemblProtists" id="EOD10115">
    <property type="protein sequence ID" value="EOD10115"/>
    <property type="gene ID" value="EMIHUDRAFT_257836"/>
</dbReference>
<dbReference type="RefSeq" id="XP_005762544.1">
    <property type="nucleotide sequence ID" value="XM_005762487.1"/>
</dbReference>
<organism evidence="2 3">
    <name type="scientific">Emiliania huxleyi (strain CCMP1516)</name>
    <dbReference type="NCBI Taxonomy" id="280463"/>
    <lineage>
        <taxon>Eukaryota</taxon>
        <taxon>Haptista</taxon>
        <taxon>Haptophyta</taxon>
        <taxon>Prymnesiophyceae</taxon>
        <taxon>Isochrysidales</taxon>
        <taxon>Noelaerhabdaceae</taxon>
        <taxon>Emiliania</taxon>
    </lineage>
</organism>
<evidence type="ECO:0000256" key="1">
    <source>
        <dbReference type="SAM" id="MobiDB-lite"/>
    </source>
</evidence>
<accession>A0A0D3IFT0</accession>
<dbReference type="Proteomes" id="UP000013827">
    <property type="component" value="Unassembled WGS sequence"/>
</dbReference>
<dbReference type="AlphaFoldDB" id="A0A0D3IFT0"/>
<name>A0A0D3IFT0_EMIH1</name>